<accession>A0ABW6T491</accession>
<evidence type="ECO:0000313" key="3">
    <source>
        <dbReference type="Proteomes" id="UP001602013"/>
    </source>
</evidence>
<feature type="signal peptide" evidence="1">
    <location>
        <begin position="1"/>
        <end position="26"/>
    </location>
</feature>
<organism evidence="2 3">
    <name type="scientific">Microtetraspora malaysiensis</name>
    <dbReference type="NCBI Taxonomy" id="161358"/>
    <lineage>
        <taxon>Bacteria</taxon>
        <taxon>Bacillati</taxon>
        <taxon>Actinomycetota</taxon>
        <taxon>Actinomycetes</taxon>
        <taxon>Streptosporangiales</taxon>
        <taxon>Streptosporangiaceae</taxon>
        <taxon>Microtetraspora</taxon>
    </lineage>
</organism>
<keyword evidence="1" id="KW-0732">Signal</keyword>
<proteinExistence type="predicted"/>
<feature type="chain" id="PRO_5046323534" evidence="1">
    <location>
        <begin position="27"/>
        <end position="151"/>
    </location>
</feature>
<evidence type="ECO:0000313" key="2">
    <source>
        <dbReference type="EMBL" id="MFF3672066.1"/>
    </source>
</evidence>
<name>A0ABW6T491_9ACTN</name>
<sequence length="151" mass="15921">MKTMMKISVAVAAGVFSITPVSTSNAAAQSFTAPAAAVDASMNSAGGRTLSLAASAAARCSWGANPPYLSGGTVNASVWSSSCPGGFRYTGVLQRKRWYGWQDLASKSWYGSMGFSLSKGCKAGTTFTYRSYVVDGVGTHKFSPQRRFKCR</sequence>
<evidence type="ECO:0000256" key="1">
    <source>
        <dbReference type="SAM" id="SignalP"/>
    </source>
</evidence>
<dbReference type="RefSeq" id="WP_387418219.1">
    <property type="nucleotide sequence ID" value="NZ_JBIASD010000063.1"/>
</dbReference>
<gene>
    <name evidence="2" type="ORF">ACFYXI_41465</name>
</gene>
<dbReference type="Proteomes" id="UP001602013">
    <property type="component" value="Unassembled WGS sequence"/>
</dbReference>
<dbReference type="EMBL" id="JBIASD010000063">
    <property type="protein sequence ID" value="MFF3672066.1"/>
    <property type="molecule type" value="Genomic_DNA"/>
</dbReference>
<comment type="caution">
    <text evidence="2">The sequence shown here is derived from an EMBL/GenBank/DDBJ whole genome shotgun (WGS) entry which is preliminary data.</text>
</comment>
<protein>
    <submittedName>
        <fullName evidence="2">Uncharacterized protein</fullName>
    </submittedName>
</protein>
<reference evidence="2 3" key="1">
    <citation type="submission" date="2024-10" db="EMBL/GenBank/DDBJ databases">
        <title>The Natural Products Discovery Center: Release of the First 8490 Sequenced Strains for Exploring Actinobacteria Biosynthetic Diversity.</title>
        <authorList>
            <person name="Kalkreuter E."/>
            <person name="Kautsar S.A."/>
            <person name="Yang D."/>
            <person name="Bader C.D."/>
            <person name="Teijaro C.N."/>
            <person name="Fluegel L."/>
            <person name="Davis C.M."/>
            <person name="Simpson J.R."/>
            <person name="Lauterbach L."/>
            <person name="Steele A.D."/>
            <person name="Gui C."/>
            <person name="Meng S."/>
            <person name="Li G."/>
            <person name="Viehrig K."/>
            <person name="Ye F."/>
            <person name="Su P."/>
            <person name="Kiefer A.F."/>
            <person name="Nichols A."/>
            <person name="Cepeda A.J."/>
            <person name="Yan W."/>
            <person name="Fan B."/>
            <person name="Jiang Y."/>
            <person name="Adhikari A."/>
            <person name="Zheng C.-J."/>
            <person name="Schuster L."/>
            <person name="Cowan T.M."/>
            <person name="Smanski M.J."/>
            <person name="Chevrette M.G."/>
            <person name="De Carvalho L.P.S."/>
            <person name="Shen B."/>
        </authorList>
    </citation>
    <scope>NUCLEOTIDE SEQUENCE [LARGE SCALE GENOMIC DNA]</scope>
    <source>
        <strain evidence="2 3">NPDC002173</strain>
    </source>
</reference>
<keyword evidence="3" id="KW-1185">Reference proteome</keyword>